<feature type="compositionally biased region" description="Basic residues" evidence="1">
    <location>
        <begin position="1"/>
        <end position="27"/>
    </location>
</feature>
<proteinExistence type="predicted"/>
<reference evidence="2 3" key="1">
    <citation type="submission" date="2020-04" db="EMBL/GenBank/DDBJ databases">
        <authorList>
            <person name="Liu S."/>
        </authorList>
    </citation>
    <scope>NUCLEOTIDE SEQUENCE [LARGE SCALE GENOMIC DNA]</scope>
    <source>
        <strain evidence="2 3">CGMCC 1.15091</strain>
    </source>
</reference>
<feature type="region of interest" description="Disordered" evidence="1">
    <location>
        <begin position="1"/>
        <end position="46"/>
    </location>
</feature>
<organism evidence="2 3">
    <name type="scientific">Arthrobacter deserti</name>
    <dbReference type="NCBI Taxonomy" id="1742687"/>
    <lineage>
        <taxon>Bacteria</taxon>
        <taxon>Bacillati</taxon>
        <taxon>Actinomycetota</taxon>
        <taxon>Actinomycetes</taxon>
        <taxon>Micrococcales</taxon>
        <taxon>Micrococcaceae</taxon>
        <taxon>Arthrobacter</taxon>
    </lineage>
</organism>
<dbReference type="Proteomes" id="UP000523795">
    <property type="component" value="Unassembled WGS sequence"/>
</dbReference>
<evidence type="ECO:0000313" key="3">
    <source>
        <dbReference type="Proteomes" id="UP000523795"/>
    </source>
</evidence>
<evidence type="ECO:0000256" key="1">
    <source>
        <dbReference type="SAM" id="MobiDB-lite"/>
    </source>
</evidence>
<accession>A0ABX1JRF9</accession>
<dbReference type="EMBL" id="JAAZSR010000199">
    <property type="protein sequence ID" value="NKX51270.1"/>
    <property type="molecule type" value="Genomic_DNA"/>
</dbReference>
<gene>
    <name evidence="2" type="ORF">HER39_11975</name>
</gene>
<keyword evidence="3" id="KW-1185">Reference proteome</keyword>
<protein>
    <recommendedName>
        <fullName evidence="4">23S rRNA (Guanosine(2251)-2'-O)-methyltransferase RlmB</fullName>
    </recommendedName>
</protein>
<comment type="caution">
    <text evidence="2">The sequence shown here is derived from an EMBL/GenBank/DDBJ whole genome shotgun (WGS) entry which is preliminary data.</text>
</comment>
<sequence>MPDKSHYRHERKKPAKGQTIKQKRAEKRAKGAADAAIDPVAHLKKR</sequence>
<name>A0ABX1JRF9_9MICC</name>
<evidence type="ECO:0000313" key="2">
    <source>
        <dbReference type="EMBL" id="NKX51270.1"/>
    </source>
</evidence>
<evidence type="ECO:0008006" key="4">
    <source>
        <dbReference type="Google" id="ProtNLM"/>
    </source>
</evidence>